<dbReference type="RefSeq" id="WP_039455684.1">
    <property type="nucleotide sequence ID" value="NZ_JSWE01000092.1"/>
</dbReference>
<comment type="similarity">
    <text evidence="1 5">Belongs to the short-chain dehydrogenases/reductases (SDR) family.</text>
</comment>
<feature type="active site" description="Proton acceptor" evidence="3">
    <location>
        <position position="152"/>
    </location>
</feature>
<dbReference type="Gene3D" id="3.40.50.720">
    <property type="entry name" value="NAD(P)-binding Rossmann-like Domain"/>
    <property type="match status" value="1"/>
</dbReference>
<dbReference type="CDD" id="cd05333">
    <property type="entry name" value="BKR_SDR_c"/>
    <property type="match status" value="1"/>
</dbReference>
<dbReference type="GO" id="GO:0006633">
    <property type="term" value="P:fatty acid biosynthetic process"/>
    <property type="evidence" value="ECO:0007669"/>
    <property type="project" value="UniProtKB-UniPathway"/>
</dbReference>
<comment type="function">
    <text evidence="5">Catalyzes the NADPH-dependent reduction of beta-ketoacyl-ACP substrates to beta-hydroxyacyl-ACP products, the first reductive step in the elongation cycle of fatty acid biosynthesis.</text>
</comment>
<dbReference type="InterPro" id="IPR020904">
    <property type="entry name" value="Sc_DH/Rdtase_CS"/>
</dbReference>
<keyword evidence="5" id="KW-0276">Fatty acid metabolism</keyword>
<accession>A0A0C1MTS9</accession>
<dbReference type="NCBIfam" id="TIGR01830">
    <property type="entry name" value="3oxo_ACP_reduc"/>
    <property type="match status" value="1"/>
</dbReference>
<dbReference type="NCBIfam" id="NF005559">
    <property type="entry name" value="PRK07231.1"/>
    <property type="match status" value="1"/>
</dbReference>
<dbReference type="PROSITE" id="PS00061">
    <property type="entry name" value="ADH_SHORT"/>
    <property type="match status" value="1"/>
</dbReference>
<organism evidence="7 8">
    <name type="scientific">Candidatus Jidaibacter acanthamoebae</name>
    <dbReference type="NCBI Taxonomy" id="86105"/>
    <lineage>
        <taxon>Bacteria</taxon>
        <taxon>Pseudomonadati</taxon>
        <taxon>Pseudomonadota</taxon>
        <taxon>Alphaproteobacteria</taxon>
        <taxon>Rickettsiales</taxon>
        <taxon>Candidatus Midichloriaceae</taxon>
        <taxon>Candidatus Jidaibacter</taxon>
    </lineage>
</organism>
<dbReference type="InterPro" id="IPR057326">
    <property type="entry name" value="KR_dom"/>
</dbReference>
<gene>
    <name evidence="7" type="primary">nodG_2</name>
    <name evidence="7" type="ORF">NF27_DP00360</name>
</gene>
<evidence type="ECO:0000313" key="8">
    <source>
        <dbReference type="Proteomes" id="UP000031258"/>
    </source>
</evidence>
<evidence type="ECO:0000256" key="2">
    <source>
        <dbReference type="ARBA" id="ARBA00023002"/>
    </source>
</evidence>
<evidence type="ECO:0000259" key="6">
    <source>
        <dbReference type="SMART" id="SM00822"/>
    </source>
</evidence>
<keyword evidence="8" id="KW-1185">Reference proteome</keyword>
<dbReference type="Pfam" id="PF13561">
    <property type="entry name" value="adh_short_C2"/>
    <property type="match status" value="1"/>
</dbReference>
<dbReference type="EMBL" id="JSWE01000092">
    <property type="protein sequence ID" value="KIE05492.1"/>
    <property type="molecule type" value="Genomic_DNA"/>
</dbReference>
<keyword evidence="2 5" id="KW-0560">Oxidoreductase</keyword>
<dbReference type="InterPro" id="IPR036291">
    <property type="entry name" value="NAD(P)-bd_dom_sf"/>
</dbReference>
<dbReference type="SUPFAM" id="SSF51735">
    <property type="entry name" value="NAD(P)-binding Rossmann-fold domains"/>
    <property type="match status" value="1"/>
</dbReference>
<reference evidence="7 8" key="1">
    <citation type="submission" date="2014-11" db="EMBL/GenBank/DDBJ databases">
        <title>A Rickettsiales Symbiont of Amoebae With Ancient Features.</title>
        <authorList>
            <person name="Schulz F."/>
            <person name="Martijn J."/>
            <person name="Wascher F."/>
            <person name="Kostanjsek R."/>
            <person name="Ettema T.J."/>
            <person name="Horn M."/>
        </authorList>
    </citation>
    <scope>NUCLEOTIDE SEQUENCE [LARGE SCALE GENOMIC DNA]</scope>
    <source>
        <strain evidence="7 8">UWC36</strain>
    </source>
</reference>
<proteinExistence type="inferred from homology"/>
<dbReference type="NCBIfam" id="NF004199">
    <property type="entry name" value="PRK05653.1-4"/>
    <property type="match status" value="1"/>
</dbReference>
<dbReference type="PATRIC" id="fig|86105.3.peg.580"/>
<evidence type="ECO:0000313" key="7">
    <source>
        <dbReference type="EMBL" id="KIE05492.1"/>
    </source>
</evidence>
<dbReference type="InterPro" id="IPR002347">
    <property type="entry name" value="SDR_fam"/>
</dbReference>
<dbReference type="InterPro" id="IPR011284">
    <property type="entry name" value="3oxo_ACP_reduc"/>
</dbReference>
<feature type="binding site" evidence="4">
    <location>
        <position position="38"/>
    </location>
    <ligand>
        <name>NADP(+)</name>
        <dbReference type="ChEBI" id="CHEBI:58349"/>
    </ligand>
</feature>
<dbReference type="InterPro" id="IPR050259">
    <property type="entry name" value="SDR"/>
</dbReference>
<dbReference type="PANTHER" id="PTHR42879">
    <property type="entry name" value="3-OXOACYL-(ACYL-CARRIER-PROTEIN) REDUCTASE"/>
    <property type="match status" value="1"/>
</dbReference>
<dbReference type="Proteomes" id="UP000031258">
    <property type="component" value="Unassembled WGS sequence"/>
</dbReference>
<dbReference type="PRINTS" id="PR00081">
    <property type="entry name" value="GDHRDH"/>
</dbReference>
<protein>
    <recommendedName>
        <fullName evidence="5">3-oxoacyl-[acyl-carrier-protein] reductase</fullName>
        <ecNumber evidence="5">1.1.1.100</ecNumber>
    </recommendedName>
</protein>
<dbReference type="UniPathway" id="UPA00094"/>
<dbReference type="GO" id="GO:0051287">
    <property type="term" value="F:NAD binding"/>
    <property type="evidence" value="ECO:0007669"/>
    <property type="project" value="UniProtKB-UniRule"/>
</dbReference>
<dbReference type="SMART" id="SM00822">
    <property type="entry name" value="PKS_KR"/>
    <property type="match status" value="1"/>
</dbReference>
<dbReference type="GO" id="GO:0004316">
    <property type="term" value="F:3-oxoacyl-[acyl-carrier-protein] reductase (NADPH) activity"/>
    <property type="evidence" value="ECO:0007669"/>
    <property type="project" value="UniProtKB-UniRule"/>
</dbReference>
<dbReference type="FunFam" id="3.40.50.720:FF:000173">
    <property type="entry name" value="3-oxoacyl-[acyl-carrier protein] reductase"/>
    <property type="match status" value="1"/>
</dbReference>
<keyword evidence="4 5" id="KW-0521">NADP</keyword>
<keyword evidence="5" id="KW-0444">Lipid biosynthesis</keyword>
<dbReference type="PANTHER" id="PTHR42879:SF2">
    <property type="entry name" value="3-OXOACYL-[ACYL-CARRIER-PROTEIN] REDUCTASE FABG"/>
    <property type="match status" value="1"/>
</dbReference>
<evidence type="ECO:0000256" key="4">
    <source>
        <dbReference type="PIRSR" id="PIRSR611284-2"/>
    </source>
</evidence>
<comment type="pathway">
    <text evidence="5">Lipid metabolism; fatty acid biosynthesis.</text>
</comment>
<comment type="catalytic activity">
    <reaction evidence="5">
        <text>a (3R)-hydroxyacyl-[ACP] + NADP(+) = a 3-oxoacyl-[ACP] + NADPH + H(+)</text>
        <dbReference type="Rhea" id="RHEA:17397"/>
        <dbReference type="Rhea" id="RHEA-COMP:9916"/>
        <dbReference type="Rhea" id="RHEA-COMP:9945"/>
        <dbReference type="ChEBI" id="CHEBI:15378"/>
        <dbReference type="ChEBI" id="CHEBI:57783"/>
        <dbReference type="ChEBI" id="CHEBI:58349"/>
        <dbReference type="ChEBI" id="CHEBI:78776"/>
        <dbReference type="ChEBI" id="CHEBI:78827"/>
        <dbReference type="EC" id="1.1.1.100"/>
    </reaction>
</comment>
<feature type="binding site" evidence="4">
    <location>
        <begin position="152"/>
        <end position="156"/>
    </location>
    <ligand>
        <name>NADP(+)</name>
        <dbReference type="ChEBI" id="CHEBI:58349"/>
    </ligand>
</feature>
<feature type="domain" description="Ketoreductase" evidence="6">
    <location>
        <begin position="7"/>
        <end position="183"/>
    </location>
</feature>
<sequence length="245" mass="26259">MFSLNNKKALVTGASGGIGKEIAKSLVEAGAQVILTGTREQALKDVCNALGSSSNYLVANLGDSDSLSGLFNKAEEMTGGIDILVCNAGITKDNLTIRMKDEEWEEVIRINLTATFKLNREAVKKMMKRRFGRIINITSVVGFTGNFGQANYCASKAGVVGMTKAIAIESATRGITVNCIAPGFIETPMTDILKDEVKQQILQKVPMQRMGTPKEIANAVLFLASEEASYITGNTLHVNGGMYLA</sequence>
<dbReference type="PRINTS" id="PR00080">
    <property type="entry name" value="SDRFAMILY"/>
</dbReference>
<keyword evidence="5" id="KW-0443">Lipid metabolism</keyword>
<dbReference type="STRING" id="86105.NF27_DP00360"/>
<dbReference type="OrthoDB" id="9804774at2"/>
<dbReference type="EC" id="1.1.1.100" evidence="5"/>
<comment type="subunit">
    <text evidence="5">Homotetramer.</text>
</comment>
<dbReference type="NCBIfam" id="NF009466">
    <property type="entry name" value="PRK12826.1-2"/>
    <property type="match status" value="1"/>
</dbReference>
<dbReference type="NCBIfam" id="NF009464">
    <property type="entry name" value="PRK12824.1"/>
    <property type="match status" value="1"/>
</dbReference>
<name>A0A0C1MTS9_9RICK</name>
<dbReference type="AlphaFoldDB" id="A0A0C1MTS9"/>
<feature type="binding site" evidence="4">
    <location>
        <position position="185"/>
    </location>
    <ligand>
        <name>NADP(+)</name>
        <dbReference type="ChEBI" id="CHEBI:58349"/>
    </ligand>
</feature>
<keyword evidence="5" id="KW-0275">Fatty acid biosynthesis</keyword>
<comment type="caution">
    <text evidence="7">The sequence shown here is derived from an EMBL/GenBank/DDBJ whole genome shotgun (WGS) entry which is preliminary data.</text>
</comment>
<evidence type="ECO:0000256" key="1">
    <source>
        <dbReference type="ARBA" id="ARBA00006484"/>
    </source>
</evidence>
<evidence type="ECO:0000256" key="3">
    <source>
        <dbReference type="PIRSR" id="PIRSR611284-1"/>
    </source>
</evidence>
<feature type="binding site" evidence="4">
    <location>
        <position position="87"/>
    </location>
    <ligand>
        <name>NADP(+)</name>
        <dbReference type="ChEBI" id="CHEBI:58349"/>
    </ligand>
</feature>
<evidence type="ECO:0000256" key="5">
    <source>
        <dbReference type="RuleBase" id="RU366074"/>
    </source>
</evidence>